<sequence>MSRLRLSYSASFLLSLGFLAACQMAKPTSSPTTGPPATAPATPVWQSAAYTVFRDSLVQGPHTARALSRQALISNYQSPANAFQSPQVSFKFSVNGKDNEMAPGQDHLFLALPAVGGAALETPVIVFGQQSVDKRPVPANQYLAPNTPLTIRLDLRPMLAAFRKQGYYTLYNGQKLYQADFMHVFVAGNTAPLSWDFDNLINKPPLELKDPDGNGIYETTVVLNAHSDQKSTAARWQATLDVSAFPQLTSDFPLLDALYNMALEEAKRAVEPDGTFRTGQEWAGVWTRDISYSIILSQALLQPEAAKISLMRKVTPEGRIIQDTGTGGAYPVSTDRIIWATAAWEIYLATGDEAWLRQVYPIIKHTIEDDEQVAYNAQTGLVRGESSFLDWREQTYSKWMQPVDIYQSENLGTNAAHYQGNVVLGLMAEKLGETAVAREAQTRAARIKQGINQHLWLEDKGYYGQFRYGRVHQQVSPKSEALGEALAVLFGVAEGSRPQTVVARTPAMDYGMPCIYPQISGIPPYHNNAVWPFVQSYWGLAAAKVGNETAFLESLMAVARPAALFLTNKENFVASNGDFAGTQINSSNMLWSLSGALGLVYKGLFGMNFQADQLTFQPFVPQALAGPRKLTNFRYWGAVLNIEMVGFGQGIRQITLDGKPLPDATIPATLTGTHDIRIELPNTPLASSAQNKVAHHVAPPTPAVRYAAGTLAWPAVESARAYQVLRNGQFAARTTESTYAVPAGQPFSEYQVVAIDAQGFESFASEPVVPEAARHTQLVEIEAATPKSSKAYKGYQGKGFVEINKMLNRRLTVPISVLATGLYALDFRYANGNGPINTSNKCAIRTLRLGATQVGTVVLPQRGVDEWSDWGYSNPILVQLPKGRSLLALDLEVANENMNGAVNEALLDQLRITRVK</sequence>
<dbReference type="PROSITE" id="PS51257">
    <property type="entry name" value="PROKAR_LIPOPROTEIN"/>
    <property type="match status" value="1"/>
</dbReference>
<organism evidence="3 4">
    <name type="scientific">Hymenobacter sediminicola</name>
    <dbReference type="NCBI Taxonomy" id="2761579"/>
    <lineage>
        <taxon>Bacteria</taxon>
        <taxon>Pseudomonadati</taxon>
        <taxon>Bacteroidota</taxon>
        <taxon>Cytophagia</taxon>
        <taxon>Cytophagales</taxon>
        <taxon>Hymenobacteraceae</taxon>
        <taxon>Hymenobacter</taxon>
    </lineage>
</organism>
<accession>A0A7G7W8B5</accession>
<protein>
    <submittedName>
        <fullName evidence="3">Glycogen debranching protein</fullName>
    </submittedName>
</protein>
<gene>
    <name evidence="3" type="ORF">H4317_01920</name>
</gene>
<dbReference type="GO" id="GO:0005975">
    <property type="term" value="P:carbohydrate metabolic process"/>
    <property type="evidence" value="ECO:0007669"/>
    <property type="project" value="InterPro"/>
</dbReference>
<dbReference type="Gene3D" id="1.50.10.10">
    <property type="match status" value="1"/>
</dbReference>
<evidence type="ECO:0000313" key="4">
    <source>
        <dbReference type="Proteomes" id="UP000515489"/>
    </source>
</evidence>
<dbReference type="Gene3D" id="2.60.120.260">
    <property type="entry name" value="Galactose-binding domain-like"/>
    <property type="match status" value="1"/>
</dbReference>
<keyword evidence="4" id="KW-1185">Reference proteome</keyword>
<dbReference type="InterPro" id="IPR008928">
    <property type="entry name" value="6-hairpin_glycosidase_sf"/>
</dbReference>
<dbReference type="AlphaFoldDB" id="A0A7G7W8B5"/>
<dbReference type="Pfam" id="PF17389">
    <property type="entry name" value="Bac_rhamnosid6H"/>
    <property type="match status" value="1"/>
</dbReference>
<dbReference type="InterPro" id="IPR012341">
    <property type="entry name" value="6hp_glycosidase-like_sf"/>
</dbReference>
<evidence type="ECO:0000256" key="1">
    <source>
        <dbReference type="SAM" id="SignalP"/>
    </source>
</evidence>
<dbReference type="InterPro" id="IPR035396">
    <property type="entry name" value="Bac_rhamnosid6H"/>
</dbReference>
<dbReference type="Proteomes" id="UP000515489">
    <property type="component" value="Chromosome"/>
</dbReference>
<evidence type="ECO:0000313" key="3">
    <source>
        <dbReference type="EMBL" id="QNH62608.1"/>
    </source>
</evidence>
<feature type="signal peptide" evidence="1">
    <location>
        <begin position="1"/>
        <end position="25"/>
    </location>
</feature>
<dbReference type="KEGG" id="hsk:H4317_01920"/>
<dbReference type="SUPFAM" id="SSF48208">
    <property type="entry name" value="Six-hairpin glycosidases"/>
    <property type="match status" value="1"/>
</dbReference>
<name>A0A7G7W8B5_9BACT</name>
<feature type="chain" id="PRO_5028963530" evidence="1">
    <location>
        <begin position="26"/>
        <end position="916"/>
    </location>
</feature>
<dbReference type="EMBL" id="CP060202">
    <property type="protein sequence ID" value="QNH62608.1"/>
    <property type="molecule type" value="Genomic_DNA"/>
</dbReference>
<evidence type="ECO:0000259" key="2">
    <source>
        <dbReference type="Pfam" id="PF17389"/>
    </source>
</evidence>
<dbReference type="Gene3D" id="2.60.420.10">
    <property type="entry name" value="Maltose phosphorylase, domain 3"/>
    <property type="match status" value="1"/>
</dbReference>
<feature type="domain" description="Alpha-L-rhamnosidase six-hairpin glycosidase" evidence="2">
    <location>
        <begin position="338"/>
        <end position="494"/>
    </location>
</feature>
<proteinExistence type="predicted"/>
<reference evidence="3 4" key="1">
    <citation type="submission" date="2020-08" db="EMBL/GenBank/DDBJ databases">
        <title>Hymenobacter sp. S2-20-2 genome sequencing.</title>
        <authorList>
            <person name="Jin L."/>
        </authorList>
    </citation>
    <scope>NUCLEOTIDE SEQUENCE [LARGE SCALE GENOMIC DNA]</scope>
    <source>
        <strain evidence="3 4">S2-20-2</strain>
    </source>
</reference>
<keyword evidence="1" id="KW-0732">Signal</keyword>